<protein>
    <recommendedName>
        <fullName evidence="4">DUF3945 domain-containing protein</fullName>
    </recommendedName>
</protein>
<dbReference type="AlphaFoldDB" id="A0A7H1DYB0"/>
<sequence>MENGLPNTNIEPGSLLDLRLNKGMLPTLDIAGHTFYVDLRMNKLRPKDDFISKGIDFTEIKDYYDRDRRAFVIPYNPTKREFQQDDVSKMTELPTDIIIVQFPNQYELDIVGWNRKHGNSLTDQDVKQMHFEARTLPWVDTNVIEHIKRNVAEQLNPKEEYIVNQPKDNLYKIPTDTQRVLPTYKVFGTEFIVDVNQLELRQKANPKNVISLSDMEEKAVQGYRFWYSPNTKGLTKYAEPGAKLAEIPDFVKLDPTGMSKKYNISEDIMAGMDDFKLMVDQDVFDKIAYKGIIPTIDIAGHTFYIDLFNDKLHPKDDIWSRGIIFSELKHYYSYKDDTYTIPYNQGTHTFQEVSLNVKEIPKDLIVVQIPGKRTLDPIGQNKTSDLNTSDYLKKHGVQLQFEAKVIPWHQTRFAETVKRNNVQEMKAKQKSTISPKPEEESTVNKRKGRRM</sequence>
<dbReference type="KEGG" id="cmaq:H0S70_02985"/>
<gene>
    <name evidence="2" type="ORF">H0S70_02985</name>
</gene>
<evidence type="ECO:0000313" key="3">
    <source>
        <dbReference type="Proteomes" id="UP000516438"/>
    </source>
</evidence>
<feature type="region of interest" description="Disordered" evidence="1">
    <location>
        <begin position="422"/>
        <end position="451"/>
    </location>
</feature>
<keyword evidence="3" id="KW-1185">Reference proteome</keyword>
<name>A0A7H1DYB0_9FLAO</name>
<dbReference type="RefSeq" id="WP_188321650.1">
    <property type="nucleotide sequence ID" value="NZ_CP060203.1"/>
</dbReference>
<evidence type="ECO:0000313" key="2">
    <source>
        <dbReference type="EMBL" id="QNS41968.1"/>
    </source>
</evidence>
<evidence type="ECO:0008006" key="4">
    <source>
        <dbReference type="Google" id="ProtNLM"/>
    </source>
</evidence>
<dbReference type="Proteomes" id="UP000516438">
    <property type="component" value="Chromosome"/>
</dbReference>
<evidence type="ECO:0000256" key="1">
    <source>
        <dbReference type="SAM" id="MobiDB-lite"/>
    </source>
</evidence>
<dbReference type="EMBL" id="CP060203">
    <property type="protein sequence ID" value="QNS41968.1"/>
    <property type="molecule type" value="Genomic_DNA"/>
</dbReference>
<proteinExistence type="predicted"/>
<accession>A0A7H1DYB0</accession>
<reference evidence="2 3" key="1">
    <citation type="submission" date="2020-07" db="EMBL/GenBank/DDBJ databases">
        <title>Complete genome and description of Chryseobacterium manosquense strain Marseille-Q2069 sp. nov.</title>
        <authorList>
            <person name="Boxberger M."/>
        </authorList>
    </citation>
    <scope>NUCLEOTIDE SEQUENCE [LARGE SCALE GENOMIC DNA]</scope>
    <source>
        <strain evidence="2 3">Marseille-Q2069</strain>
    </source>
</reference>
<organism evidence="2 3">
    <name type="scientific">Chryseobacterium manosquense</name>
    <dbReference type="NCBI Taxonomy" id="2754694"/>
    <lineage>
        <taxon>Bacteria</taxon>
        <taxon>Pseudomonadati</taxon>
        <taxon>Bacteroidota</taxon>
        <taxon>Flavobacteriia</taxon>
        <taxon>Flavobacteriales</taxon>
        <taxon>Weeksellaceae</taxon>
        <taxon>Chryseobacterium group</taxon>
        <taxon>Chryseobacterium</taxon>
    </lineage>
</organism>